<dbReference type="PANTHER" id="PTHR31528">
    <property type="entry name" value="4-AMINO-5-HYDROXYMETHYL-2-METHYLPYRIMIDINE PHOSPHATE SYNTHASE THI11-RELATED"/>
    <property type="match status" value="1"/>
</dbReference>
<protein>
    <recommendedName>
        <fullName evidence="2">SsuA/THI5-like domain-containing protein</fullName>
    </recommendedName>
</protein>
<reference evidence="3" key="1">
    <citation type="submission" date="2016-01" db="EMBL/GenBank/DDBJ databases">
        <authorList>
            <person name="Mcilroy J.S."/>
            <person name="Karst M S."/>
            <person name="Albertsen M."/>
        </authorList>
    </citation>
    <scope>NUCLEOTIDE SEQUENCE</scope>
    <source>
        <strain evidence="3">Cfx-K</strain>
    </source>
</reference>
<evidence type="ECO:0000313" key="3">
    <source>
        <dbReference type="EMBL" id="CUS03461.2"/>
    </source>
</evidence>
<dbReference type="Pfam" id="PF09084">
    <property type="entry name" value="NMT1"/>
    <property type="match status" value="1"/>
</dbReference>
<feature type="domain" description="SsuA/THI5-like" evidence="2">
    <location>
        <begin position="40"/>
        <end position="250"/>
    </location>
</feature>
<organism evidence="3 4">
    <name type="scientific">Candidatus Promineifilum breve</name>
    <dbReference type="NCBI Taxonomy" id="1806508"/>
    <lineage>
        <taxon>Bacteria</taxon>
        <taxon>Bacillati</taxon>
        <taxon>Chloroflexota</taxon>
        <taxon>Ardenticatenia</taxon>
        <taxon>Candidatus Promineifilales</taxon>
        <taxon>Candidatus Promineifilaceae</taxon>
        <taxon>Candidatus Promineifilum</taxon>
    </lineage>
</organism>
<feature type="chain" id="PRO_5008240512" description="SsuA/THI5-like domain-containing protein" evidence="1">
    <location>
        <begin position="26"/>
        <end position="323"/>
    </location>
</feature>
<dbReference type="RefSeq" id="WP_095042955.1">
    <property type="nucleotide sequence ID" value="NZ_LN890655.1"/>
</dbReference>
<dbReference type="InterPro" id="IPR027939">
    <property type="entry name" value="NMT1/THI5"/>
</dbReference>
<dbReference type="Gene3D" id="3.40.190.10">
    <property type="entry name" value="Periplasmic binding protein-like II"/>
    <property type="match status" value="2"/>
</dbReference>
<dbReference type="AlphaFoldDB" id="A0A160T0J9"/>
<dbReference type="PROSITE" id="PS51257">
    <property type="entry name" value="PROKAR_LIPOPROTEIN"/>
    <property type="match status" value="1"/>
</dbReference>
<dbReference type="GO" id="GO:0009228">
    <property type="term" value="P:thiamine biosynthetic process"/>
    <property type="evidence" value="ECO:0007669"/>
    <property type="project" value="InterPro"/>
</dbReference>
<feature type="signal peptide" evidence="1">
    <location>
        <begin position="1"/>
        <end position="25"/>
    </location>
</feature>
<keyword evidence="4" id="KW-1185">Reference proteome</keyword>
<gene>
    <name evidence="3" type="ORF">CFX0092_A1583</name>
</gene>
<evidence type="ECO:0000313" key="4">
    <source>
        <dbReference type="Proteomes" id="UP000215027"/>
    </source>
</evidence>
<dbReference type="Proteomes" id="UP000215027">
    <property type="component" value="Chromosome I"/>
</dbReference>
<keyword evidence="1" id="KW-0732">Signal</keyword>
<name>A0A160T0J9_9CHLR</name>
<proteinExistence type="predicted"/>
<accession>A0A160T0J9</accession>
<dbReference type="SUPFAM" id="SSF53850">
    <property type="entry name" value="Periplasmic binding protein-like II"/>
    <property type="match status" value="1"/>
</dbReference>
<evidence type="ECO:0000256" key="1">
    <source>
        <dbReference type="SAM" id="SignalP"/>
    </source>
</evidence>
<dbReference type="OrthoDB" id="9815602at2"/>
<dbReference type="EMBL" id="LN890655">
    <property type="protein sequence ID" value="CUS03461.2"/>
    <property type="molecule type" value="Genomic_DNA"/>
</dbReference>
<dbReference type="PANTHER" id="PTHR31528:SF15">
    <property type="entry name" value="RIBOFLAVIN-BINDING PROTEIN RIBY"/>
    <property type="match status" value="1"/>
</dbReference>
<dbReference type="KEGG" id="pbf:CFX0092_A1583"/>
<sequence length="323" mass="34765">MRRSFFLALILLTAALAACGGNAPAELTTIRLPMGYVADPQYAPFYVAVERGYFAEEGLALEFDYSFETDGIALVGAGELPLAVASGEQVILARAQGLPVVYVMQWWQRYPIAVAALSAAGITTPADLAGRNVGIPGFFGASYVGLVGLLSANGLTLDDIDANDIGFNQVESLLTGQSEAVVVYINNEPVQLRQRGETIDIIAVADYIDLVANGILTNEQTIAENPELVQGFINAFRRGLEDTLADPDAAYEISKQYVEGLGDDRRGVLEASLPLWQAEQLGRTDPAAWQQTQDILIEMGLLDGPLPDLAETYTNEFVEQATE</sequence>
<dbReference type="InterPro" id="IPR015168">
    <property type="entry name" value="SsuA/THI5"/>
</dbReference>
<evidence type="ECO:0000259" key="2">
    <source>
        <dbReference type="Pfam" id="PF09084"/>
    </source>
</evidence>